<name>A0A5C6VXW0_9BACI</name>
<evidence type="ECO:0000259" key="1">
    <source>
        <dbReference type="Pfam" id="PF00561"/>
    </source>
</evidence>
<dbReference type="InterPro" id="IPR029058">
    <property type="entry name" value="AB_hydrolase_fold"/>
</dbReference>
<gene>
    <name evidence="2" type="ORF">FS935_14455</name>
</gene>
<dbReference type="Gene3D" id="3.40.50.1820">
    <property type="entry name" value="alpha/beta hydrolase"/>
    <property type="match status" value="1"/>
</dbReference>
<dbReference type="InterPro" id="IPR000073">
    <property type="entry name" value="AB_hydrolase_1"/>
</dbReference>
<proteinExistence type="predicted"/>
<dbReference type="Proteomes" id="UP000321363">
    <property type="component" value="Unassembled WGS sequence"/>
</dbReference>
<feature type="domain" description="AB hydrolase-1" evidence="1">
    <location>
        <begin position="69"/>
        <end position="315"/>
    </location>
</feature>
<dbReference type="Pfam" id="PF00561">
    <property type="entry name" value="Abhydrolase_1"/>
    <property type="match status" value="1"/>
</dbReference>
<dbReference type="SUPFAM" id="SSF53474">
    <property type="entry name" value="alpha/beta-Hydrolases"/>
    <property type="match status" value="1"/>
</dbReference>
<sequence>MKRWQGFFKAIVNPEIEVGLTPRSAVWKKNKATLWYYPSPNKKYSIPLFLVYSLVNQPYILDMAPGNSMIESFTENGFDVYLLDFGIPGYEDQDITASDYIVNYIQKGVKRALRHSDAKEITIIGYCLGGTLATMYAAIAEEPIKNLILSVSPVDFETAPYFDKLAQATKEGRLDFTNLLETTGIIPAKMIKWAMRMVTSPIYFTPYLSLLNKAYDDEYVDKWKRLNKWTSEHIPFTGAAMKELINELGKENKLINGELYIHDKKADLKNIHANLLVISTDLDQLVVKEQNIRVIDFVSSNDKTFSLVNGGHTTLATDKGLPSFLSEWLPQRSDPL</sequence>
<keyword evidence="2" id="KW-0378">Hydrolase</keyword>
<dbReference type="PANTHER" id="PTHR36837:SF2">
    <property type="entry name" value="POLY(3-HYDROXYALKANOATE) POLYMERASE SUBUNIT PHAC"/>
    <property type="match status" value="1"/>
</dbReference>
<dbReference type="GO" id="GO:0016787">
    <property type="term" value="F:hydrolase activity"/>
    <property type="evidence" value="ECO:0007669"/>
    <property type="project" value="UniProtKB-KW"/>
</dbReference>
<reference evidence="2 3" key="1">
    <citation type="journal article" date="2005" name="Int. J. Syst. Evol. Microbiol.">
        <title>Bacillus litoralis sp. nov., isolated from a tidal flat of the Yellow Sea in Korea.</title>
        <authorList>
            <person name="Yoon J.H."/>
            <person name="Oh T.K."/>
        </authorList>
    </citation>
    <scope>NUCLEOTIDE SEQUENCE [LARGE SCALE GENOMIC DNA]</scope>
    <source>
        <strain evidence="2 3">SW-211</strain>
    </source>
</reference>
<dbReference type="InterPro" id="IPR051321">
    <property type="entry name" value="PHA/PHB_synthase"/>
</dbReference>
<accession>A0A5C6VXW0</accession>
<organism evidence="2 3">
    <name type="scientific">Metabacillus litoralis</name>
    <dbReference type="NCBI Taxonomy" id="152268"/>
    <lineage>
        <taxon>Bacteria</taxon>
        <taxon>Bacillati</taxon>
        <taxon>Bacillota</taxon>
        <taxon>Bacilli</taxon>
        <taxon>Bacillales</taxon>
        <taxon>Bacillaceae</taxon>
        <taxon>Metabacillus</taxon>
    </lineage>
</organism>
<evidence type="ECO:0000313" key="3">
    <source>
        <dbReference type="Proteomes" id="UP000321363"/>
    </source>
</evidence>
<dbReference type="EMBL" id="VOQF01000007">
    <property type="protein sequence ID" value="TXC90338.1"/>
    <property type="molecule type" value="Genomic_DNA"/>
</dbReference>
<comment type="caution">
    <text evidence="2">The sequence shown here is derived from an EMBL/GenBank/DDBJ whole genome shotgun (WGS) entry which is preliminary data.</text>
</comment>
<keyword evidence="3" id="KW-1185">Reference proteome</keyword>
<protein>
    <submittedName>
        <fullName evidence="2">Alpha/beta fold hydrolase</fullName>
    </submittedName>
</protein>
<evidence type="ECO:0000313" key="2">
    <source>
        <dbReference type="EMBL" id="TXC90338.1"/>
    </source>
</evidence>
<dbReference type="AlphaFoldDB" id="A0A5C6VXW0"/>
<dbReference type="PANTHER" id="PTHR36837">
    <property type="entry name" value="POLY(3-HYDROXYALKANOATE) POLYMERASE SUBUNIT PHAC"/>
    <property type="match status" value="1"/>
</dbReference>
<dbReference type="OrthoDB" id="9767934at2"/>